<dbReference type="CDD" id="cd00761">
    <property type="entry name" value="Glyco_tranf_GTA_type"/>
    <property type="match status" value="1"/>
</dbReference>
<dbReference type="InterPro" id="IPR001173">
    <property type="entry name" value="Glyco_trans_2-like"/>
</dbReference>
<accession>A0ABV5JFV6</accession>
<gene>
    <name evidence="2" type="ORF">ACFFUT_07705</name>
</gene>
<name>A0ABV5JFV6_9RHOB</name>
<keyword evidence="2" id="KW-0328">Glycosyltransferase</keyword>
<reference evidence="2 3" key="1">
    <citation type="submission" date="2024-09" db="EMBL/GenBank/DDBJ databases">
        <authorList>
            <person name="Sun Q."/>
            <person name="Mori K."/>
        </authorList>
    </citation>
    <scope>NUCLEOTIDE SEQUENCE [LARGE SCALE GENOMIC DNA]</scope>
    <source>
        <strain evidence="2 3">CECT 8726</strain>
    </source>
</reference>
<protein>
    <submittedName>
        <fullName evidence="2">Glycosyltransferase</fullName>
        <ecNumber evidence="2">2.4.-.-</ecNumber>
    </submittedName>
</protein>
<evidence type="ECO:0000313" key="2">
    <source>
        <dbReference type="EMBL" id="MFB9231668.1"/>
    </source>
</evidence>
<organism evidence="2 3">
    <name type="scientific">Pseudohalocynthiibacter aestuariivivens</name>
    <dbReference type="NCBI Taxonomy" id="1591409"/>
    <lineage>
        <taxon>Bacteria</taxon>
        <taxon>Pseudomonadati</taxon>
        <taxon>Pseudomonadota</taxon>
        <taxon>Alphaproteobacteria</taxon>
        <taxon>Rhodobacterales</taxon>
        <taxon>Paracoccaceae</taxon>
        <taxon>Pseudohalocynthiibacter</taxon>
    </lineage>
</organism>
<dbReference type="InterPro" id="IPR029044">
    <property type="entry name" value="Nucleotide-diphossugar_trans"/>
</dbReference>
<dbReference type="EC" id="2.4.-.-" evidence="2"/>
<feature type="domain" description="Glycosyltransferase 2-like" evidence="1">
    <location>
        <begin position="13"/>
        <end position="60"/>
    </location>
</feature>
<keyword evidence="2" id="KW-0808">Transferase</keyword>
<dbReference type="Gene3D" id="3.90.550.10">
    <property type="entry name" value="Spore Coat Polysaccharide Biosynthesis Protein SpsA, Chain A"/>
    <property type="match status" value="1"/>
</dbReference>
<dbReference type="RefSeq" id="WP_213890271.1">
    <property type="nucleotide sequence ID" value="NZ_JAGFNU010000009.1"/>
</dbReference>
<evidence type="ECO:0000313" key="3">
    <source>
        <dbReference type="Proteomes" id="UP001589683"/>
    </source>
</evidence>
<sequence length="66" mass="7681">MTRRYTYTCLLLSYEQAPYIAEAVRSALLQECAPMQIVLSDDASRDDNYSRMKEVVDQYDGRTMFS</sequence>
<dbReference type="EMBL" id="JBHMEA010000024">
    <property type="protein sequence ID" value="MFB9231668.1"/>
    <property type="molecule type" value="Genomic_DNA"/>
</dbReference>
<dbReference type="Pfam" id="PF00535">
    <property type="entry name" value="Glycos_transf_2"/>
    <property type="match status" value="1"/>
</dbReference>
<proteinExistence type="predicted"/>
<dbReference type="GO" id="GO:0016757">
    <property type="term" value="F:glycosyltransferase activity"/>
    <property type="evidence" value="ECO:0007669"/>
    <property type="project" value="UniProtKB-KW"/>
</dbReference>
<dbReference type="Proteomes" id="UP001589683">
    <property type="component" value="Unassembled WGS sequence"/>
</dbReference>
<evidence type="ECO:0000259" key="1">
    <source>
        <dbReference type="Pfam" id="PF00535"/>
    </source>
</evidence>
<keyword evidence="3" id="KW-1185">Reference proteome</keyword>
<dbReference type="SUPFAM" id="SSF53448">
    <property type="entry name" value="Nucleotide-diphospho-sugar transferases"/>
    <property type="match status" value="1"/>
</dbReference>
<comment type="caution">
    <text evidence="2">The sequence shown here is derived from an EMBL/GenBank/DDBJ whole genome shotgun (WGS) entry which is preliminary data.</text>
</comment>